<feature type="compositionally biased region" description="Basic and acidic residues" evidence="1">
    <location>
        <begin position="17"/>
        <end position="31"/>
    </location>
</feature>
<feature type="region of interest" description="Disordered" evidence="1">
    <location>
        <begin position="1"/>
        <end position="75"/>
    </location>
</feature>
<reference evidence="3" key="1">
    <citation type="journal article" date="2012" name="Nat. Biotechnol.">
        <title>Reference genome sequence of the model plant Setaria.</title>
        <authorList>
            <person name="Bennetzen J.L."/>
            <person name="Schmutz J."/>
            <person name="Wang H."/>
            <person name="Percifield R."/>
            <person name="Hawkins J."/>
            <person name="Pontaroli A.C."/>
            <person name="Estep M."/>
            <person name="Feng L."/>
            <person name="Vaughn J.N."/>
            <person name="Grimwood J."/>
            <person name="Jenkins J."/>
            <person name="Barry K."/>
            <person name="Lindquist E."/>
            <person name="Hellsten U."/>
            <person name="Deshpande S."/>
            <person name="Wang X."/>
            <person name="Wu X."/>
            <person name="Mitros T."/>
            <person name="Triplett J."/>
            <person name="Yang X."/>
            <person name="Ye C.Y."/>
            <person name="Mauro-Herrera M."/>
            <person name="Wang L."/>
            <person name="Li P."/>
            <person name="Sharma M."/>
            <person name="Sharma R."/>
            <person name="Ronald P.C."/>
            <person name="Panaud O."/>
            <person name="Kellogg E.A."/>
            <person name="Brutnell T.P."/>
            <person name="Doust A.N."/>
            <person name="Tuskan G.A."/>
            <person name="Rokhsar D."/>
            <person name="Devos K.M."/>
        </authorList>
    </citation>
    <scope>NUCLEOTIDE SEQUENCE [LARGE SCALE GENOMIC DNA]</scope>
    <source>
        <strain evidence="3">cv. Yugu1</strain>
    </source>
</reference>
<feature type="compositionally biased region" description="Low complexity" evidence="1">
    <location>
        <begin position="63"/>
        <end position="75"/>
    </location>
</feature>
<dbReference type="EMBL" id="AGNK02000610">
    <property type="status" value="NOT_ANNOTATED_CDS"/>
    <property type="molecule type" value="Genomic_DNA"/>
</dbReference>
<name>K3Z224_SETIT</name>
<evidence type="ECO:0000256" key="1">
    <source>
        <dbReference type="SAM" id="MobiDB-lite"/>
    </source>
</evidence>
<sequence>MLPAAAFGRGPPGHDGAGQHDLRPHGADGRHPARRPLRRVGRRRQRPALCRGAPPGGPPGPVRPGAAPPAAGLPRRLLGARRRVSRVPTAVRADGGGAHPGAVWPVGRVLRRLRAAAPPGCAGVGVAAAPRGGAGPRGARAVRARQRRRPRLRLLRQGQGGQRGDAPGHDRRVGALHGGAAGRIRRRIRGRGHAGGRRGQLRGVPGDDHAQGRHHQGGDQLRPARRRRRRAAHRRGAACGWRHVQVHPLRRCHLHEVGPDDVDQRGVHGHPRQLLQRAAGRRQGHRLRACGAGGDGRQHQDQGAARERHLRHDHLPDPGEGALRGRVPQPRHRRRLHRLPRHLPRPLICRPRVHQEQVINLHSSLNFIK</sequence>
<keyword evidence="3" id="KW-1185">Reference proteome</keyword>
<protein>
    <submittedName>
        <fullName evidence="2">Uncharacterized protein</fullName>
    </submittedName>
</protein>
<dbReference type="InParanoid" id="K3Z224"/>
<feature type="compositionally biased region" description="Basic residues" evidence="1">
    <location>
        <begin position="183"/>
        <end position="200"/>
    </location>
</feature>
<dbReference type="AlphaFoldDB" id="K3Z224"/>
<feature type="compositionally biased region" description="Basic residues" evidence="1">
    <location>
        <begin position="140"/>
        <end position="154"/>
    </location>
</feature>
<feature type="compositionally biased region" description="Basic residues" evidence="1">
    <location>
        <begin position="32"/>
        <end position="46"/>
    </location>
</feature>
<dbReference type="EnsemblPlants" id="KQL32192">
    <property type="protein sequence ID" value="KQL32192"/>
    <property type="gene ID" value="SETIT_020592mg"/>
</dbReference>
<organism evidence="2 3">
    <name type="scientific">Setaria italica</name>
    <name type="common">Foxtail millet</name>
    <name type="synonym">Panicum italicum</name>
    <dbReference type="NCBI Taxonomy" id="4555"/>
    <lineage>
        <taxon>Eukaryota</taxon>
        <taxon>Viridiplantae</taxon>
        <taxon>Streptophyta</taxon>
        <taxon>Embryophyta</taxon>
        <taxon>Tracheophyta</taxon>
        <taxon>Spermatophyta</taxon>
        <taxon>Magnoliopsida</taxon>
        <taxon>Liliopsida</taxon>
        <taxon>Poales</taxon>
        <taxon>Poaceae</taxon>
        <taxon>PACMAD clade</taxon>
        <taxon>Panicoideae</taxon>
        <taxon>Panicodae</taxon>
        <taxon>Paniceae</taxon>
        <taxon>Cenchrinae</taxon>
        <taxon>Setaria</taxon>
    </lineage>
</organism>
<dbReference type="Gramene" id="KQL32192">
    <property type="protein sequence ID" value="KQL32192"/>
    <property type="gene ID" value="SETIT_020592mg"/>
</dbReference>
<dbReference type="HOGENOM" id="CLU_750990_0_0_1"/>
<feature type="region of interest" description="Disordered" evidence="1">
    <location>
        <begin position="131"/>
        <end position="236"/>
    </location>
</feature>
<feature type="compositionally biased region" description="Basic and acidic residues" evidence="1">
    <location>
        <begin position="296"/>
        <end position="307"/>
    </location>
</feature>
<evidence type="ECO:0000313" key="2">
    <source>
        <dbReference type="EnsemblPlants" id="KQL32192"/>
    </source>
</evidence>
<reference evidence="2" key="2">
    <citation type="submission" date="2018-08" db="UniProtKB">
        <authorList>
            <consortium name="EnsemblPlants"/>
        </authorList>
    </citation>
    <scope>IDENTIFICATION</scope>
    <source>
        <strain evidence="2">Yugu1</strain>
    </source>
</reference>
<dbReference type="ExpressionAtlas" id="K3Z224">
    <property type="expression patterns" value="baseline"/>
</dbReference>
<feature type="region of interest" description="Disordered" evidence="1">
    <location>
        <begin position="288"/>
        <end position="331"/>
    </location>
</feature>
<dbReference type="Proteomes" id="UP000004995">
    <property type="component" value="Unassembled WGS sequence"/>
</dbReference>
<accession>K3Z224</accession>
<evidence type="ECO:0000313" key="3">
    <source>
        <dbReference type="Proteomes" id="UP000004995"/>
    </source>
</evidence>
<feature type="compositionally biased region" description="Basic residues" evidence="1">
    <location>
        <begin position="223"/>
        <end position="236"/>
    </location>
</feature>
<proteinExistence type="predicted"/>